<dbReference type="Proteomes" id="UP000093000">
    <property type="component" value="Unassembled WGS sequence"/>
</dbReference>
<gene>
    <name evidence="3" type="ORF">A0J61_09945</name>
</gene>
<evidence type="ECO:0000256" key="1">
    <source>
        <dbReference type="SAM" id="MobiDB-lite"/>
    </source>
</evidence>
<name>A0A1C7N010_9FUNG</name>
<evidence type="ECO:0000256" key="2">
    <source>
        <dbReference type="SAM" id="Phobius"/>
    </source>
</evidence>
<feature type="compositionally biased region" description="Low complexity" evidence="1">
    <location>
        <begin position="72"/>
        <end position="94"/>
    </location>
</feature>
<feature type="compositionally biased region" description="Low complexity" evidence="1">
    <location>
        <begin position="14"/>
        <end position="31"/>
    </location>
</feature>
<sequence length="266" mass="28409">MSNTTTTIADDESSSIPVPTTTTPSTTEPATDSVTTTSPNTVIAPSSTLESTSYAIPTRSTGTQSSSIRYIPTRSTTSASRSTTASSPTSAPAPVNRNASTNVGAIVGGVGGFLLLALIGFLIYKFFGCCGKGGGKKKRIDKESAGKDGIGSYEYDMDYNAFAASGSPTRQHSMNRANNQSTIDNESQYTPRPFVPAYDPIAAKEGTAYNTRYKEILTGNQAMYPGENHLYAPNQYEVPIQNHVYSNARNVPNESDYSNRHVPNEL</sequence>
<evidence type="ECO:0000313" key="4">
    <source>
        <dbReference type="Proteomes" id="UP000093000"/>
    </source>
</evidence>
<dbReference type="OrthoDB" id="10531084at2759"/>
<keyword evidence="2" id="KW-0812">Transmembrane</keyword>
<keyword evidence="2" id="KW-1133">Transmembrane helix</keyword>
<feature type="transmembrane region" description="Helical" evidence="2">
    <location>
        <begin position="103"/>
        <end position="127"/>
    </location>
</feature>
<protein>
    <recommendedName>
        <fullName evidence="5">Mid2 domain-containing protein</fullName>
    </recommendedName>
</protein>
<accession>A0A1C7N010</accession>
<evidence type="ECO:0000313" key="3">
    <source>
        <dbReference type="EMBL" id="OBZ82006.1"/>
    </source>
</evidence>
<reference evidence="3 4" key="1">
    <citation type="submission" date="2016-03" db="EMBL/GenBank/DDBJ databases">
        <title>Choanephora cucurbitarum.</title>
        <authorList>
            <person name="Min B."/>
            <person name="Park H."/>
            <person name="Park J.-H."/>
            <person name="Shin H.-D."/>
            <person name="Choi I.-G."/>
        </authorList>
    </citation>
    <scope>NUCLEOTIDE SEQUENCE [LARGE SCALE GENOMIC DNA]</scope>
    <source>
        <strain evidence="3 4">KUS-F28377</strain>
    </source>
</reference>
<comment type="caution">
    <text evidence="3">The sequence shown here is derived from an EMBL/GenBank/DDBJ whole genome shotgun (WGS) entry which is preliminary data.</text>
</comment>
<proteinExistence type="predicted"/>
<feature type="region of interest" description="Disordered" evidence="1">
    <location>
        <begin position="1"/>
        <end position="98"/>
    </location>
</feature>
<feature type="compositionally biased region" description="Polar residues" evidence="1">
    <location>
        <begin position="32"/>
        <end position="68"/>
    </location>
</feature>
<evidence type="ECO:0008006" key="5">
    <source>
        <dbReference type="Google" id="ProtNLM"/>
    </source>
</evidence>
<keyword evidence="2" id="KW-0472">Membrane</keyword>
<dbReference type="EMBL" id="LUGH01000978">
    <property type="protein sequence ID" value="OBZ82006.1"/>
    <property type="molecule type" value="Genomic_DNA"/>
</dbReference>
<dbReference type="InParanoid" id="A0A1C7N010"/>
<keyword evidence="4" id="KW-1185">Reference proteome</keyword>
<dbReference type="STRING" id="101091.A0A1C7N010"/>
<organism evidence="3 4">
    <name type="scientific">Choanephora cucurbitarum</name>
    <dbReference type="NCBI Taxonomy" id="101091"/>
    <lineage>
        <taxon>Eukaryota</taxon>
        <taxon>Fungi</taxon>
        <taxon>Fungi incertae sedis</taxon>
        <taxon>Mucoromycota</taxon>
        <taxon>Mucoromycotina</taxon>
        <taxon>Mucoromycetes</taxon>
        <taxon>Mucorales</taxon>
        <taxon>Mucorineae</taxon>
        <taxon>Choanephoraceae</taxon>
        <taxon>Choanephoroideae</taxon>
        <taxon>Choanephora</taxon>
    </lineage>
</organism>
<dbReference type="AlphaFoldDB" id="A0A1C7N010"/>